<keyword evidence="3" id="KW-1185">Reference proteome</keyword>
<dbReference type="Pfam" id="PF08241">
    <property type="entry name" value="Methyltransf_11"/>
    <property type="match status" value="2"/>
</dbReference>
<gene>
    <name evidence="2" type="ORF">SAMN05216249_109115</name>
</gene>
<dbReference type="PANTHER" id="PTHR43591:SF24">
    <property type="entry name" value="2-METHOXY-6-POLYPRENYL-1,4-BENZOQUINOL METHYLASE, MITOCHONDRIAL"/>
    <property type="match status" value="1"/>
</dbReference>
<dbReference type="GO" id="GO:0008757">
    <property type="term" value="F:S-adenosylmethionine-dependent methyltransferase activity"/>
    <property type="evidence" value="ECO:0007669"/>
    <property type="project" value="InterPro"/>
</dbReference>
<dbReference type="Gene3D" id="3.40.50.150">
    <property type="entry name" value="Vaccinia Virus protein VP39"/>
    <property type="match status" value="2"/>
</dbReference>
<dbReference type="InterPro" id="IPR013216">
    <property type="entry name" value="Methyltransf_11"/>
</dbReference>
<dbReference type="PANTHER" id="PTHR43591">
    <property type="entry name" value="METHYLTRANSFERASE"/>
    <property type="match status" value="1"/>
</dbReference>
<proteinExistence type="predicted"/>
<dbReference type="Proteomes" id="UP000198838">
    <property type="component" value="Unassembled WGS sequence"/>
</dbReference>
<evidence type="ECO:0000313" key="3">
    <source>
        <dbReference type="Proteomes" id="UP000198838"/>
    </source>
</evidence>
<organism evidence="2 3">
    <name type="scientific">Acetitomaculum ruminis DSM 5522</name>
    <dbReference type="NCBI Taxonomy" id="1120918"/>
    <lineage>
        <taxon>Bacteria</taxon>
        <taxon>Bacillati</taxon>
        <taxon>Bacillota</taxon>
        <taxon>Clostridia</taxon>
        <taxon>Lachnospirales</taxon>
        <taxon>Lachnospiraceae</taxon>
        <taxon>Acetitomaculum</taxon>
    </lineage>
</organism>
<dbReference type="CDD" id="cd02440">
    <property type="entry name" value="AdoMet_MTases"/>
    <property type="match status" value="2"/>
</dbReference>
<dbReference type="GO" id="GO:0032259">
    <property type="term" value="P:methylation"/>
    <property type="evidence" value="ECO:0007669"/>
    <property type="project" value="UniProtKB-KW"/>
</dbReference>
<dbReference type="EMBL" id="FOJY01000009">
    <property type="protein sequence ID" value="SFB11205.1"/>
    <property type="molecule type" value="Genomic_DNA"/>
</dbReference>
<accession>A0A1I0YCT4</accession>
<dbReference type="AlphaFoldDB" id="A0A1I0YCT4"/>
<dbReference type="RefSeq" id="WP_092872359.1">
    <property type="nucleotide sequence ID" value="NZ_FOJY01000009.1"/>
</dbReference>
<keyword evidence="2" id="KW-0808">Transferase</keyword>
<dbReference type="STRING" id="1120918.SAMN05216249_109115"/>
<feature type="domain" description="Methyltransferase type 11" evidence="1">
    <location>
        <begin position="58"/>
        <end position="152"/>
    </location>
</feature>
<protein>
    <submittedName>
        <fullName evidence="2">Methyltransferase domain-containing protein</fullName>
    </submittedName>
</protein>
<feature type="domain" description="Methyltransferase type 11" evidence="1">
    <location>
        <begin position="307"/>
        <end position="401"/>
    </location>
</feature>
<name>A0A1I0YCT4_9FIRM</name>
<keyword evidence="2" id="KW-0489">Methyltransferase</keyword>
<dbReference type="InterPro" id="IPR029063">
    <property type="entry name" value="SAM-dependent_MTases_sf"/>
</dbReference>
<dbReference type="OrthoDB" id="9782876at2"/>
<evidence type="ECO:0000313" key="2">
    <source>
        <dbReference type="EMBL" id="SFB11205.1"/>
    </source>
</evidence>
<sequence>MESLMNSIHDYWSDRAKGYSEYNRDELNDSRYISWKETLKNAISENFPNKTPEEIQILDAGSGPGFFTKLLSECGYKVTALDCTEAMIEEAKINVGEYAESVNWVLGNVEETEFEDMYFDVVVSRNVTWNLRHPEKAYREWFRILEQDGMLLNFDANWYTYLYDEEKRQEFEEDRNRSCEEGIYDCNVGENFLKMEEIAREVPLTKVLRPAWDSYILEIIGFSQVETDANIWQVVWSEEEKISCASTPMFMIKAKKGDIKNRVVNYWTKRSESFLEQRRKELHDDIAKRWINEINKNIDGDKPLKILDIGCGAGFFTILLSKEGHNCTGIDLTPEMLNNARLLAAEEKQNCEFKLMDAENLDFADESFDVVISRNLTWTLPHTQKAYQEWIRVLKKDGILLNFDANYGVDRTEKSKELPHDHAHNTVTREMAVENEAITKLLPISFHSRPAWDISILQECGVSSVSVDFKISSKIYLTKDIFYNPTPIFYIAARK</sequence>
<evidence type="ECO:0000259" key="1">
    <source>
        <dbReference type="Pfam" id="PF08241"/>
    </source>
</evidence>
<dbReference type="SUPFAM" id="SSF53335">
    <property type="entry name" value="S-adenosyl-L-methionine-dependent methyltransferases"/>
    <property type="match status" value="2"/>
</dbReference>
<reference evidence="2 3" key="1">
    <citation type="submission" date="2016-10" db="EMBL/GenBank/DDBJ databases">
        <authorList>
            <person name="de Groot N.N."/>
        </authorList>
    </citation>
    <scope>NUCLEOTIDE SEQUENCE [LARGE SCALE GENOMIC DNA]</scope>
    <source>
        <strain evidence="2 3">DSM 5522</strain>
    </source>
</reference>